<dbReference type="InterPro" id="IPR036852">
    <property type="entry name" value="Peptidase_S8/S53_dom_sf"/>
</dbReference>
<accession>A0A2H9VUL8</accession>
<evidence type="ECO:0000313" key="8">
    <source>
        <dbReference type="Proteomes" id="UP000242687"/>
    </source>
</evidence>
<evidence type="ECO:0000259" key="6">
    <source>
        <dbReference type="SMART" id="SM00635"/>
    </source>
</evidence>
<dbReference type="GO" id="GO:0004252">
    <property type="term" value="F:serine-type endopeptidase activity"/>
    <property type="evidence" value="ECO:0007669"/>
    <property type="project" value="UniProtKB-UniRule"/>
</dbReference>
<dbReference type="Pfam" id="PF00082">
    <property type="entry name" value="Peptidase_S8"/>
    <property type="match status" value="1"/>
</dbReference>
<feature type="active site" description="Charge relay system" evidence="5">
    <location>
        <position position="313"/>
    </location>
</feature>
<dbReference type="SMART" id="SM00635">
    <property type="entry name" value="BID_2"/>
    <property type="match status" value="1"/>
</dbReference>
<feature type="active site" description="Charge relay system" evidence="5">
    <location>
        <position position="488"/>
    </location>
</feature>
<dbReference type="Proteomes" id="UP000242687">
    <property type="component" value="Unassembled WGS sequence"/>
</dbReference>
<dbReference type="OrthoDB" id="9792152at2"/>
<evidence type="ECO:0000313" key="7">
    <source>
        <dbReference type="EMBL" id="PJJ84498.1"/>
    </source>
</evidence>
<dbReference type="InterPro" id="IPR003343">
    <property type="entry name" value="Big_2"/>
</dbReference>
<gene>
    <name evidence="7" type="ORF">CLV57_1511</name>
</gene>
<evidence type="ECO:0000256" key="1">
    <source>
        <dbReference type="ARBA" id="ARBA00011073"/>
    </source>
</evidence>
<dbReference type="RefSeq" id="WP_100340691.1">
    <property type="nucleotide sequence ID" value="NZ_PGFJ01000001.1"/>
</dbReference>
<protein>
    <submittedName>
        <fullName evidence="7">Ig-like protein group 2</fullName>
    </submittedName>
</protein>
<evidence type="ECO:0000256" key="5">
    <source>
        <dbReference type="PROSITE-ProRule" id="PRU01240"/>
    </source>
</evidence>
<proteinExistence type="inferred from homology"/>
<dbReference type="PROSITE" id="PS00138">
    <property type="entry name" value="SUBTILASE_SER"/>
    <property type="match status" value="1"/>
</dbReference>
<dbReference type="EMBL" id="PGFJ01000001">
    <property type="protein sequence ID" value="PJJ84498.1"/>
    <property type="molecule type" value="Genomic_DNA"/>
</dbReference>
<dbReference type="InterPro" id="IPR015500">
    <property type="entry name" value="Peptidase_S8_subtilisin-rel"/>
</dbReference>
<keyword evidence="8" id="KW-1185">Reference proteome</keyword>
<evidence type="ECO:0000256" key="4">
    <source>
        <dbReference type="ARBA" id="ARBA00022825"/>
    </source>
</evidence>
<dbReference type="PROSITE" id="PS51892">
    <property type="entry name" value="SUBTILASE"/>
    <property type="match status" value="1"/>
</dbReference>
<dbReference type="Pfam" id="PF02368">
    <property type="entry name" value="Big_2"/>
    <property type="match status" value="1"/>
</dbReference>
<evidence type="ECO:0000256" key="3">
    <source>
        <dbReference type="ARBA" id="ARBA00022801"/>
    </source>
</evidence>
<dbReference type="SUPFAM" id="SSF49373">
    <property type="entry name" value="Invasin/intimin cell-adhesion fragments"/>
    <property type="match status" value="1"/>
</dbReference>
<comment type="similarity">
    <text evidence="1 5">Belongs to the peptidase S8 family.</text>
</comment>
<sequence length="553" mass="59796">MKHKFLFYLFCSVACLFFDACKKEPQTVQKPVSITITPTAVTLKKDQAYLGKRLTVNIENLPDGESSEITWLSDNPRIARVTNEGIVWAEGAGETFVTATLVNGKGSAKCKVLVTDANDYKYRIILKDKGTTNLSLNQPDAFLSARAIQRRVKYHIPIDASDLPISTEYIKAIEQTGGTIVAKSKWLNTVVVNCSDEFLIDKYKALPFVKDVVLVWVGNRTSPSNTKYSDIPQTGTNATGTNNISYGASEKNITVNNGQVLHQNGFKGAGIDIAVIDAGFVNLKTNAAFSNVNIKGAKSFVYENDDPYAIDSHGIWVTSCMAVNMPGKYVGTAPEANYWLFRTEDESTEYPVEEDYWVSAAEYADSVGVDIINSSLSYTDEYSLVSARYKSEDMDGKTAFASRGANVAAAKGILIVNCAGNNRRWVGTPADSPNVLTVGSVNVKLNLDEFTAWGMTADGRIKPDVLAMGGGASVINTSGISEARNGTSYSSPIICGLAACLWQAYPKLTNKDIIDVIRKSGSIADQPAIPLGYGIADMAKAMQLAKTLAASKQ</sequence>
<dbReference type="PANTHER" id="PTHR43806:SF67">
    <property type="entry name" value="EGF-LIKE DOMAIN-CONTAINING PROTEIN"/>
    <property type="match status" value="1"/>
</dbReference>
<keyword evidence="2 5" id="KW-0645">Protease</keyword>
<dbReference type="InterPro" id="IPR050131">
    <property type="entry name" value="Peptidase_S8_subtilisin-like"/>
</dbReference>
<dbReference type="AlphaFoldDB" id="A0A2H9VUL8"/>
<evidence type="ECO:0000256" key="2">
    <source>
        <dbReference type="ARBA" id="ARBA00022670"/>
    </source>
</evidence>
<reference evidence="7 8" key="1">
    <citation type="submission" date="2017-11" db="EMBL/GenBank/DDBJ databases">
        <title>Genomic Encyclopedia of Archaeal and Bacterial Type Strains, Phase II (KMG-II): From Individual Species to Whole Genera.</title>
        <authorList>
            <person name="Goeker M."/>
        </authorList>
    </citation>
    <scope>NUCLEOTIDE SEQUENCE [LARGE SCALE GENOMIC DNA]</scope>
    <source>
        <strain evidence="7 8">DSM 28175</strain>
    </source>
</reference>
<dbReference type="Gene3D" id="2.60.40.1080">
    <property type="match status" value="1"/>
</dbReference>
<feature type="domain" description="BIG2" evidence="6">
    <location>
        <begin position="30"/>
        <end position="111"/>
    </location>
</feature>
<keyword evidence="3 5" id="KW-0378">Hydrolase</keyword>
<comment type="caution">
    <text evidence="7">The sequence shown here is derived from an EMBL/GenBank/DDBJ whole genome shotgun (WGS) entry which is preliminary data.</text>
</comment>
<feature type="active site" description="Charge relay system" evidence="5">
    <location>
        <position position="277"/>
    </location>
</feature>
<dbReference type="GO" id="GO:0006508">
    <property type="term" value="P:proteolysis"/>
    <property type="evidence" value="ECO:0007669"/>
    <property type="project" value="UniProtKB-KW"/>
</dbReference>
<dbReference type="SUPFAM" id="SSF52743">
    <property type="entry name" value="Subtilisin-like"/>
    <property type="match status" value="1"/>
</dbReference>
<dbReference type="Gene3D" id="3.40.50.200">
    <property type="entry name" value="Peptidase S8/S53 domain"/>
    <property type="match status" value="1"/>
</dbReference>
<dbReference type="InterPro" id="IPR023828">
    <property type="entry name" value="Peptidase_S8_Ser-AS"/>
</dbReference>
<keyword evidence="4 5" id="KW-0720">Serine protease</keyword>
<dbReference type="PRINTS" id="PR00723">
    <property type="entry name" value="SUBTILISIN"/>
</dbReference>
<organism evidence="7 8">
    <name type="scientific">Mucilaginibacter auburnensis</name>
    <dbReference type="NCBI Taxonomy" id="1457233"/>
    <lineage>
        <taxon>Bacteria</taxon>
        <taxon>Pseudomonadati</taxon>
        <taxon>Bacteroidota</taxon>
        <taxon>Sphingobacteriia</taxon>
        <taxon>Sphingobacteriales</taxon>
        <taxon>Sphingobacteriaceae</taxon>
        <taxon>Mucilaginibacter</taxon>
    </lineage>
</organism>
<name>A0A2H9VUL8_9SPHI</name>
<dbReference type="InterPro" id="IPR008964">
    <property type="entry name" value="Invasin/intimin_cell_adhesion"/>
</dbReference>
<dbReference type="PANTHER" id="PTHR43806">
    <property type="entry name" value="PEPTIDASE S8"/>
    <property type="match status" value="1"/>
</dbReference>
<dbReference type="InterPro" id="IPR000209">
    <property type="entry name" value="Peptidase_S8/S53_dom"/>
</dbReference>